<evidence type="ECO:0000313" key="2">
    <source>
        <dbReference type="Proteomes" id="UP000000393"/>
    </source>
</evidence>
<dbReference type="EMBL" id="CP002086">
    <property type="protein sequence ID" value="ADJ29702.1"/>
    <property type="molecule type" value="Genomic_DNA"/>
</dbReference>
<dbReference type="RefSeq" id="WP_013221765.1">
    <property type="nucleotide sequence ID" value="NC_014315.1"/>
</dbReference>
<organism evidence="1 2">
    <name type="scientific">Nitrosococcus watsoni (strain C-113)</name>
    <dbReference type="NCBI Taxonomy" id="105559"/>
    <lineage>
        <taxon>Bacteria</taxon>
        <taxon>Pseudomonadati</taxon>
        <taxon>Pseudomonadota</taxon>
        <taxon>Gammaproteobacteria</taxon>
        <taxon>Chromatiales</taxon>
        <taxon>Chromatiaceae</taxon>
        <taxon>Nitrosococcus</taxon>
    </lineage>
</organism>
<dbReference type="STRING" id="105559.Nwat_2969"/>
<dbReference type="OrthoDB" id="9791640at2"/>
<name>D8KC31_NITWC</name>
<reference evidence="1 2" key="1">
    <citation type="submission" date="2010-06" db="EMBL/GenBank/DDBJ databases">
        <title>Complete sequence of chromosome of Nitrosococcus watsoni C-113.</title>
        <authorList>
            <consortium name="US DOE Joint Genome Institute"/>
            <person name="Lucas S."/>
            <person name="Copeland A."/>
            <person name="Lapidus A."/>
            <person name="Cheng J.-F."/>
            <person name="Bruce D."/>
            <person name="Goodwin L."/>
            <person name="Pitluck S."/>
            <person name="Malfatti S.A."/>
            <person name="Chain P.S.G."/>
            <person name="Land M."/>
            <person name="Hauser L."/>
            <person name="Kyrpides N."/>
            <person name="Ivanova N."/>
            <person name="Cambell M.A."/>
            <person name="Heidelberg J.F."/>
            <person name="Klotz M.G."/>
            <person name="Woyke T."/>
        </authorList>
    </citation>
    <scope>NUCLEOTIDE SEQUENCE [LARGE SCALE GENOMIC DNA]</scope>
    <source>
        <strain evidence="1 2">C-113</strain>
    </source>
</reference>
<keyword evidence="2" id="KW-1185">Reference proteome</keyword>
<dbReference type="KEGG" id="nwa:Nwat_2969"/>
<protein>
    <submittedName>
        <fullName evidence="1">Uncharacterized protein</fullName>
    </submittedName>
</protein>
<evidence type="ECO:0000313" key="1">
    <source>
        <dbReference type="EMBL" id="ADJ29702.1"/>
    </source>
</evidence>
<dbReference type="AlphaFoldDB" id="D8KC31"/>
<proteinExistence type="predicted"/>
<dbReference type="HOGENOM" id="CLU_2554848_0_0_6"/>
<sequence>MPNSHIHLDSDKQRSFLALLIAASDVRHYAVFTALAEPEGMVSEFIIYVVWRIPRGYDKPVVLVTAYRPDPERWNKAFTKRR</sequence>
<dbReference type="Proteomes" id="UP000000393">
    <property type="component" value="Chromosome"/>
</dbReference>
<gene>
    <name evidence="1" type="ordered locus">Nwat_2969</name>
</gene>
<accession>D8KC31</accession>